<feature type="compositionally biased region" description="Pro residues" evidence="1">
    <location>
        <begin position="53"/>
        <end position="66"/>
    </location>
</feature>
<feature type="compositionally biased region" description="Low complexity" evidence="1">
    <location>
        <begin position="1"/>
        <end position="15"/>
    </location>
</feature>
<name>Q5Z5Q4_ORYSJ</name>
<gene>
    <name evidence="2" type="primary">OSJNBa0077L03.14</name>
</gene>
<evidence type="ECO:0000313" key="2">
    <source>
        <dbReference type="EMBL" id="BAD62013.1"/>
    </source>
</evidence>
<sequence>MNAAAATTRALCANTGRDEGQRPRGGSSAPSPPDLEEEGERKGRSGCGEEVVSPPPLATQPRPPQPLAWRRRPPSPCAPRERERVCVEREEEGKGIDGHMARGPRPGTKPAILARPMHGPARLGSCPCRPGPTAGPCLGCTLGTYWAVPGPCMSPVGWHGKARCIGRAVPARQASAQARPGLGRAVPGGPDGHL</sequence>
<evidence type="ECO:0000313" key="3">
    <source>
        <dbReference type="Proteomes" id="UP000000763"/>
    </source>
</evidence>
<dbReference type="AlphaFoldDB" id="Q5Z5Q4"/>
<feature type="region of interest" description="Disordered" evidence="1">
    <location>
        <begin position="1"/>
        <end position="106"/>
    </location>
</feature>
<feature type="compositionally biased region" description="Basic and acidic residues" evidence="1">
    <location>
        <begin position="79"/>
        <end position="100"/>
    </location>
</feature>
<accession>Q5Z5Q4</accession>
<organism evidence="2 3">
    <name type="scientific">Oryza sativa subsp. japonica</name>
    <name type="common">Rice</name>
    <dbReference type="NCBI Taxonomy" id="39947"/>
    <lineage>
        <taxon>Eukaryota</taxon>
        <taxon>Viridiplantae</taxon>
        <taxon>Streptophyta</taxon>
        <taxon>Embryophyta</taxon>
        <taxon>Tracheophyta</taxon>
        <taxon>Spermatophyta</taxon>
        <taxon>Magnoliopsida</taxon>
        <taxon>Liliopsida</taxon>
        <taxon>Poales</taxon>
        <taxon>Poaceae</taxon>
        <taxon>BOP clade</taxon>
        <taxon>Oryzoideae</taxon>
        <taxon>Oryzeae</taxon>
        <taxon>Oryzinae</taxon>
        <taxon>Oryza</taxon>
        <taxon>Oryza sativa</taxon>
    </lineage>
</organism>
<dbReference type="Proteomes" id="UP000000763">
    <property type="component" value="Chromosome 6"/>
</dbReference>
<protein>
    <submittedName>
        <fullName evidence="2">Uncharacterized protein</fullName>
    </submittedName>
</protein>
<feature type="region of interest" description="Disordered" evidence="1">
    <location>
        <begin position="172"/>
        <end position="194"/>
    </location>
</feature>
<dbReference type="EMBL" id="AP005492">
    <property type="protein sequence ID" value="BAD62013.1"/>
    <property type="molecule type" value="Genomic_DNA"/>
</dbReference>
<proteinExistence type="predicted"/>
<reference evidence="3" key="2">
    <citation type="journal article" date="2008" name="Nucleic Acids Res.">
        <title>The rice annotation project database (RAP-DB): 2008 update.</title>
        <authorList>
            <consortium name="The rice annotation project (RAP)"/>
        </authorList>
    </citation>
    <scope>GENOME REANNOTATION</scope>
    <source>
        <strain evidence="3">cv. Nipponbare</strain>
    </source>
</reference>
<evidence type="ECO:0000256" key="1">
    <source>
        <dbReference type="SAM" id="MobiDB-lite"/>
    </source>
</evidence>
<reference evidence="3" key="1">
    <citation type="journal article" date="2005" name="Nature">
        <title>The map-based sequence of the rice genome.</title>
        <authorList>
            <consortium name="International rice genome sequencing project (IRGSP)"/>
            <person name="Matsumoto T."/>
            <person name="Wu J."/>
            <person name="Kanamori H."/>
            <person name="Katayose Y."/>
            <person name="Fujisawa M."/>
            <person name="Namiki N."/>
            <person name="Mizuno H."/>
            <person name="Yamamoto K."/>
            <person name="Antonio B.A."/>
            <person name="Baba T."/>
            <person name="Sakata K."/>
            <person name="Nagamura Y."/>
            <person name="Aoki H."/>
            <person name="Arikawa K."/>
            <person name="Arita K."/>
            <person name="Bito T."/>
            <person name="Chiden Y."/>
            <person name="Fujitsuka N."/>
            <person name="Fukunaka R."/>
            <person name="Hamada M."/>
            <person name="Harada C."/>
            <person name="Hayashi A."/>
            <person name="Hijishita S."/>
            <person name="Honda M."/>
            <person name="Hosokawa S."/>
            <person name="Ichikawa Y."/>
            <person name="Idonuma A."/>
            <person name="Iijima M."/>
            <person name="Ikeda M."/>
            <person name="Ikeno M."/>
            <person name="Ito K."/>
            <person name="Ito S."/>
            <person name="Ito T."/>
            <person name="Ito Y."/>
            <person name="Ito Y."/>
            <person name="Iwabuchi A."/>
            <person name="Kamiya K."/>
            <person name="Karasawa W."/>
            <person name="Kurita K."/>
            <person name="Katagiri S."/>
            <person name="Kikuta A."/>
            <person name="Kobayashi H."/>
            <person name="Kobayashi N."/>
            <person name="Machita K."/>
            <person name="Maehara T."/>
            <person name="Masukawa M."/>
            <person name="Mizubayashi T."/>
            <person name="Mukai Y."/>
            <person name="Nagasaki H."/>
            <person name="Nagata Y."/>
            <person name="Naito S."/>
            <person name="Nakashima M."/>
            <person name="Nakama Y."/>
            <person name="Nakamichi Y."/>
            <person name="Nakamura M."/>
            <person name="Meguro A."/>
            <person name="Negishi M."/>
            <person name="Ohta I."/>
            <person name="Ohta T."/>
            <person name="Okamoto M."/>
            <person name="Ono N."/>
            <person name="Saji S."/>
            <person name="Sakaguchi M."/>
            <person name="Sakai K."/>
            <person name="Shibata M."/>
            <person name="Shimokawa T."/>
            <person name="Song J."/>
            <person name="Takazaki Y."/>
            <person name="Terasawa K."/>
            <person name="Tsugane M."/>
            <person name="Tsuji K."/>
            <person name="Ueda S."/>
            <person name="Waki K."/>
            <person name="Yamagata H."/>
            <person name="Yamamoto M."/>
            <person name="Yamamoto S."/>
            <person name="Yamane H."/>
            <person name="Yoshiki S."/>
            <person name="Yoshihara R."/>
            <person name="Yukawa K."/>
            <person name="Zhong H."/>
            <person name="Yano M."/>
            <person name="Yuan Q."/>
            <person name="Ouyang S."/>
            <person name="Liu J."/>
            <person name="Jones K.M."/>
            <person name="Gansberger K."/>
            <person name="Moffat K."/>
            <person name="Hill J."/>
            <person name="Bera J."/>
            <person name="Fadrosh D."/>
            <person name="Jin S."/>
            <person name="Johri S."/>
            <person name="Kim M."/>
            <person name="Overton L."/>
            <person name="Reardon M."/>
            <person name="Tsitrin T."/>
            <person name="Vuong H."/>
            <person name="Weaver B."/>
            <person name="Ciecko A."/>
            <person name="Tallon L."/>
            <person name="Jackson J."/>
            <person name="Pai G."/>
            <person name="Aken S.V."/>
            <person name="Utterback T."/>
            <person name="Reidmuller S."/>
            <person name="Feldblyum T."/>
            <person name="Hsiao J."/>
            <person name="Zismann V."/>
            <person name="Iobst S."/>
            <person name="de Vazeille A.R."/>
            <person name="Buell C.R."/>
            <person name="Ying K."/>
            <person name="Li Y."/>
            <person name="Lu T."/>
            <person name="Huang Y."/>
            <person name="Zhao Q."/>
            <person name="Feng Q."/>
            <person name="Zhang L."/>
            <person name="Zhu J."/>
            <person name="Weng Q."/>
            <person name="Mu J."/>
            <person name="Lu Y."/>
            <person name="Fan D."/>
            <person name="Liu Y."/>
            <person name="Guan J."/>
            <person name="Zhang Y."/>
            <person name="Yu S."/>
            <person name="Liu X."/>
            <person name="Zhang Y."/>
            <person name="Hong G."/>
            <person name="Han B."/>
            <person name="Choisne N."/>
            <person name="Demange N."/>
            <person name="Orjeda G."/>
            <person name="Samain S."/>
            <person name="Cattolico L."/>
            <person name="Pelletier E."/>
            <person name="Couloux A."/>
            <person name="Segurens B."/>
            <person name="Wincker P."/>
            <person name="D'Hont A."/>
            <person name="Scarpelli C."/>
            <person name="Weissenbach J."/>
            <person name="Salanoubat M."/>
            <person name="Quetier F."/>
            <person name="Yu Y."/>
            <person name="Kim H.R."/>
            <person name="Rambo T."/>
            <person name="Currie J."/>
            <person name="Collura K."/>
            <person name="Luo M."/>
            <person name="Yang T."/>
            <person name="Ammiraju J.S.S."/>
            <person name="Engler F."/>
            <person name="Soderlund C."/>
            <person name="Wing R.A."/>
            <person name="Palmer L.E."/>
            <person name="de la Bastide M."/>
            <person name="Spiegel L."/>
            <person name="Nascimento L."/>
            <person name="Zutavern T."/>
            <person name="O'Shaughnessy A."/>
            <person name="Dike S."/>
            <person name="Dedhia N."/>
            <person name="Preston R."/>
            <person name="Balija V."/>
            <person name="McCombie W.R."/>
            <person name="Chow T."/>
            <person name="Chen H."/>
            <person name="Chung M."/>
            <person name="Chen C."/>
            <person name="Shaw J."/>
            <person name="Wu H."/>
            <person name="Hsiao K."/>
            <person name="Chao Y."/>
            <person name="Chu M."/>
            <person name="Cheng C."/>
            <person name="Hour A."/>
            <person name="Lee P."/>
            <person name="Lin S."/>
            <person name="Lin Y."/>
            <person name="Liou J."/>
            <person name="Liu S."/>
            <person name="Hsing Y."/>
            <person name="Raghuvanshi S."/>
            <person name="Mohanty A."/>
            <person name="Bharti A.K."/>
            <person name="Gaur A."/>
            <person name="Gupta V."/>
            <person name="Kumar D."/>
            <person name="Ravi V."/>
            <person name="Vij S."/>
            <person name="Kapur A."/>
            <person name="Khurana P."/>
            <person name="Khurana P."/>
            <person name="Khurana J.P."/>
            <person name="Tyagi A.K."/>
            <person name="Gaikwad K."/>
            <person name="Singh A."/>
            <person name="Dalal V."/>
            <person name="Srivastava S."/>
            <person name="Dixit A."/>
            <person name="Pal A.K."/>
            <person name="Ghazi I.A."/>
            <person name="Yadav M."/>
            <person name="Pandit A."/>
            <person name="Bhargava A."/>
            <person name="Sureshbabu K."/>
            <person name="Batra K."/>
            <person name="Sharma T.R."/>
            <person name="Mohapatra T."/>
            <person name="Singh N.K."/>
            <person name="Messing J."/>
            <person name="Nelson A.B."/>
            <person name="Fuks G."/>
            <person name="Kavchok S."/>
            <person name="Keizer G."/>
            <person name="Linton E."/>
            <person name="Llaca V."/>
            <person name="Song R."/>
            <person name="Tanyolac B."/>
            <person name="Young S."/>
            <person name="Ho-Il K."/>
            <person name="Hahn J.H."/>
            <person name="Sangsakoo G."/>
            <person name="Vanavichit A."/>
            <person name="de Mattos Luiz.A.T."/>
            <person name="Zimmer P.D."/>
            <person name="Malone G."/>
            <person name="Dellagostin O."/>
            <person name="de Oliveira A.C."/>
            <person name="Bevan M."/>
            <person name="Bancroft I."/>
            <person name="Minx P."/>
            <person name="Cordum H."/>
            <person name="Wilson R."/>
            <person name="Cheng Z."/>
            <person name="Jin W."/>
            <person name="Jiang J."/>
            <person name="Leong S.A."/>
            <person name="Iwama H."/>
            <person name="Gojobori T."/>
            <person name="Itoh T."/>
            <person name="Niimura Y."/>
            <person name="Fujii Y."/>
            <person name="Habara T."/>
            <person name="Sakai H."/>
            <person name="Sato Y."/>
            <person name="Wilson G."/>
            <person name="Kumar K."/>
            <person name="McCouch S."/>
            <person name="Juretic N."/>
            <person name="Hoen D."/>
            <person name="Wright S."/>
            <person name="Bruskiewich R."/>
            <person name="Bureau T."/>
            <person name="Miyao A."/>
            <person name="Hirochika H."/>
            <person name="Nishikawa T."/>
            <person name="Kadowaki K."/>
            <person name="Sugiura M."/>
            <person name="Burr B."/>
            <person name="Sasaki T."/>
        </authorList>
    </citation>
    <scope>NUCLEOTIDE SEQUENCE [LARGE SCALE GENOMIC DNA]</scope>
    <source>
        <strain evidence="3">cv. Nipponbare</strain>
    </source>
</reference>